<organism evidence="1 2">
    <name type="scientific">Anabaena azotica FACHB-119</name>
    <dbReference type="NCBI Taxonomy" id="947527"/>
    <lineage>
        <taxon>Bacteria</taxon>
        <taxon>Bacillati</taxon>
        <taxon>Cyanobacteriota</taxon>
        <taxon>Cyanophyceae</taxon>
        <taxon>Nostocales</taxon>
        <taxon>Nostocaceae</taxon>
        <taxon>Anabaena</taxon>
        <taxon>Anabaena azotica</taxon>
    </lineage>
</organism>
<name>A0ABR8D703_9NOST</name>
<keyword evidence="2" id="KW-1185">Reference proteome</keyword>
<protein>
    <recommendedName>
        <fullName evidence="3">3-oxoacyl-ACP synthase</fullName>
    </recommendedName>
</protein>
<evidence type="ECO:0000313" key="2">
    <source>
        <dbReference type="Proteomes" id="UP000661112"/>
    </source>
</evidence>
<evidence type="ECO:0000313" key="1">
    <source>
        <dbReference type="EMBL" id="MBD2502905.1"/>
    </source>
</evidence>
<gene>
    <name evidence="1" type="ORF">H6G83_20250</name>
</gene>
<dbReference type="EMBL" id="JACJSG010000029">
    <property type="protein sequence ID" value="MBD2502905.1"/>
    <property type="molecule type" value="Genomic_DNA"/>
</dbReference>
<reference evidence="1 2" key="1">
    <citation type="journal article" date="2020" name="ISME J.">
        <title>Comparative genomics reveals insights into cyanobacterial evolution and habitat adaptation.</title>
        <authorList>
            <person name="Chen M.Y."/>
            <person name="Teng W.K."/>
            <person name="Zhao L."/>
            <person name="Hu C.X."/>
            <person name="Zhou Y.K."/>
            <person name="Han B.P."/>
            <person name="Song L.R."/>
            <person name="Shu W.S."/>
        </authorList>
    </citation>
    <scope>NUCLEOTIDE SEQUENCE [LARGE SCALE GENOMIC DNA]</scope>
    <source>
        <strain evidence="1 2">FACHB-119</strain>
    </source>
</reference>
<accession>A0ABR8D703</accession>
<comment type="caution">
    <text evidence="1">The sequence shown here is derived from an EMBL/GenBank/DDBJ whole genome shotgun (WGS) entry which is preliminary data.</text>
</comment>
<sequence length="78" mass="8877">MTDEEIDTSDIPPLSEDFFTKAQLRMPKSSVKITVEIDPETFAWFQAQGDNYEQQMAVALKIYAEAHKAYSKSEEKSA</sequence>
<dbReference type="Proteomes" id="UP000661112">
    <property type="component" value="Unassembled WGS sequence"/>
</dbReference>
<proteinExistence type="predicted"/>
<evidence type="ECO:0008006" key="3">
    <source>
        <dbReference type="Google" id="ProtNLM"/>
    </source>
</evidence>